<evidence type="ECO:0000313" key="6">
    <source>
        <dbReference type="Proteomes" id="UP001212841"/>
    </source>
</evidence>
<accession>A0AAD5S1G7</accession>
<protein>
    <recommendedName>
        <fullName evidence="4">SH3 domain-containing protein</fullName>
    </recommendedName>
</protein>
<dbReference type="InterPro" id="IPR036028">
    <property type="entry name" value="SH3-like_dom_sf"/>
</dbReference>
<proteinExistence type="predicted"/>
<feature type="region of interest" description="Disordered" evidence="3">
    <location>
        <begin position="133"/>
        <end position="245"/>
    </location>
</feature>
<dbReference type="Proteomes" id="UP001212841">
    <property type="component" value="Unassembled WGS sequence"/>
</dbReference>
<comment type="caution">
    <text evidence="5">The sequence shown here is derived from an EMBL/GenBank/DDBJ whole genome shotgun (WGS) entry which is preliminary data.</text>
</comment>
<feature type="compositionally biased region" description="Low complexity" evidence="3">
    <location>
        <begin position="346"/>
        <end position="362"/>
    </location>
</feature>
<feature type="compositionally biased region" description="Gly residues" evidence="3">
    <location>
        <begin position="232"/>
        <end position="242"/>
    </location>
</feature>
<evidence type="ECO:0000256" key="3">
    <source>
        <dbReference type="SAM" id="MobiDB-lite"/>
    </source>
</evidence>
<feature type="region of interest" description="Disordered" evidence="3">
    <location>
        <begin position="1"/>
        <end position="34"/>
    </location>
</feature>
<evidence type="ECO:0000313" key="5">
    <source>
        <dbReference type="EMBL" id="KAJ3029903.1"/>
    </source>
</evidence>
<keyword evidence="1 2" id="KW-0728">SH3 domain</keyword>
<name>A0AAD5S1G7_9FUNG</name>
<dbReference type="PROSITE" id="PS50002">
    <property type="entry name" value="SH3"/>
    <property type="match status" value="1"/>
</dbReference>
<reference evidence="5" key="1">
    <citation type="submission" date="2020-05" db="EMBL/GenBank/DDBJ databases">
        <title>Phylogenomic resolution of chytrid fungi.</title>
        <authorList>
            <person name="Stajich J.E."/>
            <person name="Amses K."/>
            <person name="Simmons R."/>
            <person name="Seto K."/>
            <person name="Myers J."/>
            <person name="Bonds A."/>
            <person name="Quandt C.A."/>
            <person name="Barry K."/>
            <person name="Liu P."/>
            <person name="Grigoriev I."/>
            <person name="Longcore J.E."/>
            <person name="James T.Y."/>
        </authorList>
    </citation>
    <scope>NUCLEOTIDE SEQUENCE</scope>
    <source>
        <strain evidence="5">JEL0318</strain>
    </source>
</reference>
<dbReference type="EMBL" id="JADGJD010002673">
    <property type="protein sequence ID" value="KAJ3029903.1"/>
    <property type="molecule type" value="Genomic_DNA"/>
</dbReference>
<dbReference type="SUPFAM" id="SSF50044">
    <property type="entry name" value="SH3-domain"/>
    <property type="match status" value="1"/>
</dbReference>
<evidence type="ECO:0000256" key="2">
    <source>
        <dbReference type="PROSITE-ProRule" id="PRU00192"/>
    </source>
</evidence>
<keyword evidence="6" id="KW-1185">Reference proteome</keyword>
<feature type="compositionally biased region" description="Low complexity" evidence="3">
    <location>
        <begin position="219"/>
        <end position="231"/>
    </location>
</feature>
<dbReference type="AlphaFoldDB" id="A0AAD5S1G7"/>
<feature type="region of interest" description="Disordered" evidence="3">
    <location>
        <begin position="257"/>
        <end position="427"/>
    </location>
</feature>
<gene>
    <name evidence="5" type="ORF">HK097_005701</name>
</gene>
<sequence>MKAPVALPASSGGVNPVTGMMPRSASLSRKIPDTVRQSVREGVREVVREMPREERFENREEIVAPRPPPPLPPVTTYVCVCPFVGEGITLELGDIVMVFKTLPDGRAYGTCPTKLQSGVFPMTCVVAAKAQLGAKTPPPPPSLSQYPPSMASSYSSQQQYFTSNNRPGPSQDPFIRQFEDLSISPTLPPGHTYGSEYGYRPAPGTGYAQPRQINKIQSHSDMSSSPSSGSCRGQGGGYGGDGYGRRQMEAAIPEVSPDSEGVLAGGQYHHHQQQQQQMGAGIVRTQSPFGQPKRYSLGLTPRSGTPGPGDSPPSQPQYSPHPPPQPQQDDNPGTVKELLDILAGQGSPPSSWNSNGSGSPRSAPIRVRTPGALGVSPVPAPLRPGGEDNGERTASPAIPTLPALARVGSPSTPSGPPPSMGLPPAPR</sequence>
<organism evidence="5 6">
    <name type="scientific">Rhizophlyctis rosea</name>
    <dbReference type="NCBI Taxonomy" id="64517"/>
    <lineage>
        <taxon>Eukaryota</taxon>
        <taxon>Fungi</taxon>
        <taxon>Fungi incertae sedis</taxon>
        <taxon>Chytridiomycota</taxon>
        <taxon>Chytridiomycota incertae sedis</taxon>
        <taxon>Chytridiomycetes</taxon>
        <taxon>Rhizophlyctidales</taxon>
        <taxon>Rhizophlyctidaceae</taxon>
        <taxon>Rhizophlyctis</taxon>
    </lineage>
</organism>
<feature type="compositionally biased region" description="Pro residues" evidence="3">
    <location>
        <begin position="309"/>
        <end position="326"/>
    </location>
</feature>
<feature type="compositionally biased region" description="Low complexity" evidence="3">
    <location>
        <begin position="143"/>
        <end position="160"/>
    </location>
</feature>
<feature type="compositionally biased region" description="Pro residues" evidence="3">
    <location>
        <begin position="413"/>
        <end position="427"/>
    </location>
</feature>
<evidence type="ECO:0000259" key="4">
    <source>
        <dbReference type="PROSITE" id="PS50002"/>
    </source>
</evidence>
<evidence type="ECO:0000256" key="1">
    <source>
        <dbReference type="ARBA" id="ARBA00022443"/>
    </source>
</evidence>
<dbReference type="InterPro" id="IPR001452">
    <property type="entry name" value="SH3_domain"/>
</dbReference>
<feature type="domain" description="SH3" evidence="4">
    <location>
        <begin position="72"/>
        <end position="130"/>
    </location>
</feature>